<comment type="caution">
    <text evidence="2">The sequence shown here is derived from an EMBL/GenBank/DDBJ whole genome shotgun (WGS) entry which is preliminary data.</text>
</comment>
<dbReference type="GO" id="GO:0003676">
    <property type="term" value="F:nucleic acid binding"/>
    <property type="evidence" value="ECO:0007669"/>
    <property type="project" value="InterPro"/>
</dbReference>
<dbReference type="InterPro" id="IPR038717">
    <property type="entry name" value="Tc1-like_DDE_dom"/>
</dbReference>
<dbReference type="AlphaFoldDB" id="A0A9Q3IGU3"/>
<dbReference type="OrthoDB" id="6507355at2759"/>
<dbReference type="InterPro" id="IPR036397">
    <property type="entry name" value="RNaseH_sf"/>
</dbReference>
<dbReference type="Pfam" id="PF13358">
    <property type="entry name" value="DDE_3"/>
    <property type="match status" value="1"/>
</dbReference>
<protein>
    <recommendedName>
        <fullName evidence="1">Tc1-like transposase DDE domain-containing protein</fullName>
    </recommendedName>
</protein>
<keyword evidence="3" id="KW-1185">Reference proteome</keyword>
<reference evidence="2" key="1">
    <citation type="submission" date="2021-03" db="EMBL/GenBank/DDBJ databases">
        <title>Draft genome sequence of rust myrtle Austropuccinia psidii MF-1, a brazilian biotype.</title>
        <authorList>
            <person name="Quecine M.C."/>
            <person name="Pachon D.M.R."/>
            <person name="Bonatelli M.L."/>
            <person name="Correr F.H."/>
            <person name="Franceschini L.M."/>
            <person name="Leite T.F."/>
            <person name="Margarido G.R.A."/>
            <person name="Almeida C.A."/>
            <person name="Ferrarezi J.A."/>
            <person name="Labate C.A."/>
        </authorList>
    </citation>
    <scope>NUCLEOTIDE SEQUENCE</scope>
    <source>
        <strain evidence="2">MF-1</strain>
    </source>
</reference>
<sequence>MCFIPLSLWGVRFLCKKNLAPPPFPLGRGGGDSSKCRGRAAALDGTQTTAIFRQQVYKPHFQPFYNFMVNAPYIRTCDHIAMMEDGTPIHTAQILNEWWATNQIDKLPWPAHFPDLNTIRNVWKVMKTCATKNH</sequence>
<dbReference type="EMBL" id="AVOT02044678">
    <property type="protein sequence ID" value="MBW0540042.1"/>
    <property type="molecule type" value="Genomic_DNA"/>
</dbReference>
<evidence type="ECO:0000259" key="1">
    <source>
        <dbReference type="Pfam" id="PF13358"/>
    </source>
</evidence>
<name>A0A9Q3IGU3_9BASI</name>
<proteinExistence type="predicted"/>
<dbReference type="Proteomes" id="UP000765509">
    <property type="component" value="Unassembled WGS sequence"/>
</dbReference>
<evidence type="ECO:0000313" key="2">
    <source>
        <dbReference type="EMBL" id="MBW0540042.1"/>
    </source>
</evidence>
<organism evidence="2 3">
    <name type="scientific">Austropuccinia psidii MF-1</name>
    <dbReference type="NCBI Taxonomy" id="1389203"/>
    <lineage>
        <taxon>Eukaryota</taxon>
        <taxon>Fungi</taxon>
        <taxon>Dikarya</taxon>
        <taxon>Basidiomycota</taxon>
        <taxon>Pucciniomycotina</taxon>
        <taxon>Pucciniomycetes</taxon>
        <taxon>Pucciniales</taxon>
        <taxon>Sphaerophragmiaceae</taxon>
        <taxon>Austropuccinia</taxon>
    </lineage>
</organism>
<accession>A0A9Q3IGU3</accession>
<dbReference type="Gene3D" id="3.30.420.10">
    <property type="entry name" value="Ribonuclease H-like superfamily/Ribonuclease H"/>
    <property type="match status" value="1"/>
</dbReference>
<evidence type="ECO:0000313" key="3">
    <source>
        <dbReference type="Proteomes" id="UP000765509"/>
    </source>
</evidence>
<gene>
    <name evidence="2" type="ORF">O181_079757</name>
</gene>
<feature type="domain" description="Tc1-like transposase DDE" evidence="1">
    <location>
        <begin position="48"/>
        <end position="132"/>
    </location>
</feature>